<protein>
    <submittedName>
        <fullName evidence="1">Uncharacterized protein</fullName>
    </submittedName>
</protein>
<dbReference type="AlphaFoldDB" id="A0A5E4G9P1"/>
<organism evidence="1 2">
    <name type="scientific">Prunus dulcis</name>
    <name type="common">Almond</name>
    <name type="synonym">Amygdalus dulcis</name>
    <dbReference type="NCBI Taxonomy" id="3755"/>
    <lineage>
        <taxon>Eukaryota</taxon>
        <taxon>Viridiplantae</taxon>
        <taxon>Streptophyta</taxon>
        <taxon>Embryophyta</taxon>
        <taxon>Tracheophyta</taxon>
        <taxon>Spermatophyta</taxon>
        <taxon>Magnoliopsida</taxon>
        <taxon>eudicotyledons</taxon>
        <taxon>Gunneridae</taxon>
        <taxon>Pentapetalae</taxon>
        <taxon>rosids</taxon>
        <taxon>fabids</taxon>
        <taxon>Rosales</taxon>
        <taxon>Rosaceae</taxon>
        <taxon>Amygdaloideae</taxon>
        <taxon>Amygdaleae</taxon>
        <taxon>Prunus</taxon>
    </lineage>
</organism>
<gene>
    <name evidence="1" type="ORF">ALMOND_2B020500</name>
</gene>
<sequence>MADQAVHVTGTCLVVAAFVAGHGRGAHPRGTGRGRVSFNCGGFWNQRGGGTRSLFSSSALQESSIKFVVKIAIHLLIVMSK</sequence>
<dbReference type="Proteomes" id="UP000327085">
    <property type="component" value="Chromosome 4"/>
</dbReference>
<accession>A0A5E4G9P1</accession>
<reference evidence="2" key="1">
    <citation type="journal article" date="2020" name="Plant J.">
        <title>Transposons played a major role in the diversification between the closely related almond and peach genomes: results from the almond genome sequence.</title>
        <authorList>
            <person name="Alioto T."/>
            <person name="Alexiou K.G."/>
            <person name="Bardil A."/>
            <person name="Barteri F."/>
            <person name="Castanera R."/>
            <person name="Cruz F."/>
            <person name="Dhingra A."/>
            <person name="Duval H."/>
            <person name="Fernandez I Marti A."/>
            <person name="Frias L."/>
            <person name="Galan B."/>
            <person name="Garcia J.L."/>
            <person name="Howad W."/>
            <person name="Gomez-Garrido J."/>
            <person name="Gut M."/>
            <person name="Julca I."/>
            <person name="Morata J."/>
            <person name="Puigdomenech P."/>
            <person name="Ribeca P."/>
            <person name="Rubio Cabetas M.J."/>
            <person name="Vlasova A."/>
            <person name="Wirthensohn M."/>
            <person name="Garcia-Mas J."/>
            <person name="Gabaldon T."/>
            <person name="Casacuberta J.M."/>
            <person name="Arus P."/>
        </authorList>
    </citation>
    <scope>NUCLEOTIDE SEQUENCE [LARGE SCALE GENOMIC DNA]</scope>
    <source>
        <strain evidence="2">cv. Texas</strain>
    </source>
</reference>
<dbReference type="EMBL" id="CABIKO010000457">
    <property type="protein sequence ID" value="VVA36521.1"/>
    <property type="molecule type" value="Genomic_DNA"/>
</dbReference>
<evidence type="ECO:0000313" key="1">
    <source>
        <dbReference type="EMBL" id="VVA36521.1"/>
    </source>
</evidence>
<dbReference type="InParanoid" id="A0A5E4G9P1"/>
<proteinExistence type="predicted"/>
<dbReference type="Gramene" id="VVA36521">
    <property type="protein sequence ID" value="VVA36521"/>
    <property type="gene ID" value="Prudul26B020500"/>
</dbReference>
<evidence type="ECO:0000313" key="2">
    <source>
        <dbReference type="Proteomes" id="UP000327085"/>
    </source>
</evidence>
<name>A0A5E4G9P1_PRUDU</name>